<comment type="caution">
    <text evidence="2">The sequence shown here is derived from an EMBL/GenBank/DDBJ whole genome shotgun (WGS) entry which is preliminary data.</text>
</comment>
<keyword evidence="3" id="KW-1185">Reference proteome</keyword>
<feature type="region of interest" description="Disordered" evidence="1">
    <location>
        <begin position="40"/>
        <end position="80"/>
    </location>
</feature>
<dbReference type="Proteomes" id="UP001283361">
    <property type="component" value="Unassembled WGS sequence"/>
</dbReference>
<dbReference type="EMBL" id="JAWDGP010004902">
    <property type="protein sequence ID" value="KAK3761387.1"/>
    <property type="molecule type" value="Genomic_DNA"/>
</dbReference>
<reference evidence="2" key="1">
    <citation type="journal article" date="2023" name="G3 (Bethesda)">
        <title>A reference genome for the long-term kleptoplast-retaining sea slug Elysia crispata morphotype clarki.</title>
        <authorList>
            <person name="Eastman K.E."/>
            <person name="Pendleton A.L."/>
            <person name="Shaikh M.A."/>
            <person name="Suttiyut T."/>
            <person name="Ogas R."/>
            <person name="Tomko P."/>
            <person name="Gavelis G."/>
            <person name="Widhalm J.R."/>
            <person name="Wisecaver J.H."/>
        </authorList>
    </citation>
    <scope>NUCLEOTIDE SEQUENCE</scope>
    <source>
        <strain evidence="2">ECLA1</strain>
    </source>
</reference>
<protein>
    <submittedName>
        <fullName evidence="2">Uncharacterized protein</fullName>
    </submittedName>
</protein>
<sequence>MAATQECLQLLVAIQRADQQLVVCWSSFYRDEVSLSVAKTPMGHPQVEGADVKRPEQSDHEIVSPSISDGPSSQTEETSVQAHRIPCAHYVC</sequence>
<evidence type="ECO:0000256" key="1">
    <source>
        <dbReference type="SAM" id="MobiDB-lite"/>
    </source>
</evidence>
<proteinExistence type="predicted"/>
<dbReference type="AlphaFoldDB" id="A0AAE1D8P6"/>
<feature type="compositionally biased region" description="Basic and acidic residues" evidence="1">
    <location>
        <begin position="50"/>
        <end position="62"/>
    </location>
</feature>
<gene>
    <name evidence="2" type="ORF">RRG08_024254</name>
</gene>
<organism evidence="2 3">
    <name type="scientific">Elysia crispata</name>
    <name type="common">lettuce slug</name>
    <dbReference type="NCBI Taxonomy" id="231223"/>
    <lineage>
        <taxon>Eukaryota</taxon>
        <taxon>Metazoa</taxon>
        <taxon>Spiralia</taxon>
        <taxon>Lophotrochozoa</taxon>
        <taxon>Mollusca</taxon>
        <taxon>Gastropoda</taxon>
        <taxon>Heterobranchia</taxon>
        <taxon>Euthyneura</taxon>
        <taxon>Panpulmonata</taxon>
        <taxon>Sacoglossa</taxon>
        <taxon>Placobranchoidea</taxon>
        <taxon>Plakobranchidae</taxon>
        <taxon>Elysia</taxon>
    </lineage>
</organism>
<feature type="compositionally biased region" description="Polar residues" evidence="1">
    <location>
        <begin position="65"/>
        <end position="80"/>
    </location>
</feature>
<name>A0AAE1D8P6_9GAST</name>
<accession>A0AAE1D8P6</accession>
<evidence type="ECO:0000313" key="2">
    <source>
        <dbReference type="EMBL" id="KAK3761387.1"/>
    </source>
</evidence>
<evidence type="ECO:0000313" key="3">
    <source>
        <dbReference type="Proteomes" id="UP001283361"/>
    </source>
</evidence>